<organism evidence="1 2">
    <name type="scientific">Lepagella muris</name>
    <dbReference type="NCBI Taxonomy" id="3032870"/>
    <lineage>
        <taxon>Bacteria</taxon>
        <taxon>Pseudomonadati</taxon>
        <taxon>Bacteroidota</taxon>
        <taxon>Bacteroidia</taxon>
        <taxon>Bacteroidales</taxon>
        <taxon>Muribaculaceae</taxon>
        <taxon>Lepagella</taxon>
    </lineage>
</organism>
<evidence type="ECO:0000313" key="2">
    <source>
        <dbReference type="Proteomes" id="UP000306319"/>
    </source>
</evidence>
<dbReference type="EMBL" id="SRYB01000022">
    <property type="protein sequence ID" value="TGY77623.1"/>
    <property type="molecule type" value="Genomic_DNA"/>
</dbReference>
<protein>
    <submittedName>
        <fullName evidence="1">VanZ family protein</fullName>
    </submittedName>
</protein>
<evidence type="ECO:0000313" key="1">
    <source>
        <dbReference type="EMBL" id="TGY77623.1"/>
    </source>
</evidence>
<gene>
    <name evidence="1" type="ORF">E5331_13665</name>
</gene>
<accession>A0AC61RFY2</accession>
<name>A0AC61RFY2_9BACT</name>
<reference evidence="1" key="1">
    <citation type="submission" date="2019-04" db="EMBL/GenBank/DDBJ databases">
        <title>Microbes associate with the intestines of laboratory mice.</title>
        <authorList>
            <person name="Navarre W."/>
            <person name="Wong E."/>
            <person name="Huang K."/>
            <person name="Tropini C."/>
            <person name="Ng K."/>
            <person name="Yu B."/>
        </authorList>
    </citation>
    <scope>NUCLEOTIDE SEQUENCE</scope>
    <source>
        <strain evidence="1">NM04_E33</strain>
    </source>
</reference>
<dbReference type="Proteomes" id="UP000306319">
    <property type="component" value="Unassembled WGS sequence"/>
</dbReference>
<sequence>MDRIREIFSRLPYWLFSIITTLLILWLTLMPDPLGDDAPTLFPGADKVVHAIMFGFLSVMLLLDYQRKHGWRETGSGVMLIAAFISSALGILIEFIQRWMAMGRGFDPGDMVADVAGVVICVFLWSRLQRHWL</sequence>
<comment type="caution">
    <text evidence="1">The sequence shown here is derived from an EMBL/GenBank/DDBJ whole genome shotgun (WGS) entry which is preliminary data.</text>
</comment>
<proteinExistence type="predicted"/>
<keyword evidence="2" id="KW-1185">Reference proteome</keyword>